<sequence>MKALLYFCYFIHTAFGVKIKKVVLILFFALIANAADKFNCFKRYCKEMKSCEEAYHYLRKCGRSGFDRDRDGIPCENVCKERRVEK</sequence>
<reference evidence="2 3" key="1">
    <citation type="journal article" date="2013" name="BMC Genomics">
        <title>Comparative genomics of Campylobacter concisus isolates reveals genetic diversity and provides insights into disease association.</title>
        <authorList>
            <person name="Deshpande N.P."/>
            <person name="Kaakoush N.O."/>
            <person name="Wilkins M.R."/>
            <person name="Mitchell H.M."/>
        </authorList>
    </citation>
    <scope>NUCLEOTIDE SEQUENCE [LARGE SCALE GENOMIC DNA]</scope>
    <source>
        <strain evidence="2 3">ATCC 51562</strain>
    </source>
</reference>
<protein>
    <submittedName>
        <fullName evidence="2">Cold-shock protein, DNA-binding protein</fullName>
    </submittedName>
</protein>
<proteinExistence type="predicted"/>
<evidence type="ECO:0000313" key="2">
    <source>
        <dbReference type="EMBL" id="ERJ26148.1"/>
    </source>
</evidence>
<evidence type="ECO:0000313" key="3">
    <source>
        <dbReference type="Proteomes" id="UP000016627"/>
    </source>
</evidence>
<dbReference type="PATRIC" id="fig|1242969.3.peg.561"/>
<dbReference type="AlphaFoldDB" id="U2GJK0"/>
<dbReference type="EMBL" id="ANNI01000003">
    <property type="protein sequence ID" value="ERJ26148.1"/>
    <property type="molecule type" value="Genomic_DNA"/>
</dbReference>
<name>U2GJK0_9BACT</name>
<comment type="caution">
    <text evidence="2">The sequence shown here is derived from an EMBL/GenBank/DDBJ whole genome shotgun (WGS) entry which is preliminary data.</text>
</comment>
<dbReference type="Proteomes" id="UP000016627">
    <property type="component" value="Unassembled WGS sequence"/>
</dbReference>
<dbReference type="InterPro" id="IPR008613">
    <property type="entry name" value="Excalibur_Ca-bd_domain"/>
</dbReference>
<dbReference type="Pfam" id="PF05901">
    <property type="entry name" value="Excalibur"/>
    <property type="match status" value="1"/>
</dbReference>
<keyword evidence="2" id="KW-0238">DNA-binding</keyword>
<dbReference type="GO" id="GO:0003677">
    <property type="term" value="F:DNA binding"/>
    <property type="evidence" value="ECO:0007669"/>
    <property type="project" value="UniProtKB-KW"/>
</dbReference>
<accession>U2GJK0</accession>
<evidence type="ECO:0000259" key="1">
    <source>
        <dbReference type="Pfam" id="PF05901"/>
    </source>
</evidence>
<gene>
    <name evidence="2" type="ORF">ATCC51562_107</name>
</gene>
<dbReference type="eggNOG" id="COG1864">
    <property type="taxonomic scope" value="Bacteria"/>
</dbReference>
<dbReference type="RefSeq" id="WP_021090547.1">
    <property type="nucleotide sequence ID" value="NZ_ANNI01000003.1"/>
</dbReference>
<organism evidence="2 3">
    <name type="scientific">Campylobacter concisus ATCC 51562</name>
    <dbReference type="NCBI Taxonomy" id="1242969"/>
    <lineage>
        <taxon>Bacteria</taxon>
        <taxon>Pseudomonadati</taxon>
        <taxon>Campylobacterota</taxon>
        <taxon>Epsilonproteobacteria</taxon>
        <taxon>Campylobacterales</taxon>
        <taxon>Campylobacteraceae</taxon>
        <taxon>Campylobacter</taxon>
    </lineage>
</organism>
<feature type="domain" description="Excalibur calcium-binding" evidence="1">
    <location>
        <begin position="43"/>
        <end position="76"/>
    </location>
</feature>